<evidence type="ECO:0000313" key="3">
    <source>
        <dbReference type="Proteomes" id="UP001385809"/>
    </source>
</evidence>
<dbReference type="InterPro" id="IPR025442">
    <property type="entry name" value="DUF4185"/>
</dbReference>
<evidence type="ECO:0000313" key="2">
    <source>
        <dbReference type="EMBL" id="MEJ2870285.1"/>
    </source>
</evidence>
<dbReference type="Proteomes" id="UP001385809">
    <property type="component" value="Unassembled WGS sequence"/>
</dbReference>
<dbReference type="EMBL" id="JBBEGN010000012">
    <property type="protein sequence ID" value="MEJ2870285.1"/>
    <property type="molecule type" value="Genomic_DNA"/>
</dbReference>
<dbReference type="RefSeq" id="WP_337696851.1">
    <property type="nucleotide sequence ID" value="NZ_JBBEGN010000012.1"/>
</dbReference>
<evidence type="ECO:0000259" key="1">
    <source>
        <dbReference type="Pfam" id="PF13810"/>
    </source>
</evidence>
<feature type="domain" description="DUF4185" evidence="1">
    <location>
        <begin position="15"/>
        <end position="336"/>
    </location>
</feature>
<organism evidence="2 3">
    <name type="scientific">Actinomycetospora aurantiaca</name>
    <dbReference type="NCBI Taxonomy" id="3129233"/>
    <lineage>
        <taxon>Bacteria</taxon>
        <taxon>Bacillati</taxon>
        <taxon>Actinomycetota</taxon>
        <taxon>Actinomycetes</taxon>
        <taxon>Pseudonocardiales</taxon>
        <taxon>Pseudonocardiaceae</taxon>
        <taxon>Actinomycetospora</taxon>
    </lineage>
</organism>
<proteinExistence type="predicted"/>
<gene>
    <name evidence="2" type="ORF">WCD74_21125</name>
</gene>
<protein>
    <submittedName>
        <fullName evidence="2">DUF4185 domain-containing protein</fullName>
    </submittedName>
</protein>
<name>A0ABU8MUG8_9PSEU</name>
<accession>A0ABU8MUG8</accession>
<reference evidence="2 3" key="1">
    <citation type="submission" date="2024-03" db="EMBL/GenBank/DDBJ databases">
        <title>Actinomycetospora sp. OC33-EN08, a novel actinomycete isolated from wild orchid (Aerides multiflora).</title>
        <authorList>
            <person name="Suriyachadkun C."/>
        </authorList>
    </citation>
    <scope>NUCLEOTIDE SEQUENCE [LARGE SCALE GENOMIC DNA]</scope>
    <source>
        <strain evidence="2 3">OC33-EN08</strain>
    </source>
</reference>
<dbReference type="Pfam" id="PF13810">
    <property type="entry name" value="DUF4185"/>
    <property type="match status" value="1"/>
</dbReference>
<sequence length="346" mass="37775">MRLARKITDLTGPGFTDGFGVGGTDLGATVRAPDGRLVSVFGDTFEIAGVGGPGWRSPVVLFADPTSVGDGLRWTGCAGEDGYAQQVVGYRHQGLRRMGSSMLSLRRISTVLPTDLLVVGDDLWLHVMACRELGNPRATELHRSRDSGETWEPAGVRWPGDHLGGLFQMLTWEVDAEGEWVYALTTGFQRAHGLLLHRVRPASIADPAAWEGWGFDGSSWDWGRTPTEVLPGAFGEMSLRRVPDASGREWWLLVVFDAGNYRIDALLLDHPTANLHTAPRATLVAGAGWGDEDHEGGRVAQLYGGYTVPGSTLEDLHLVVSQWKTDTNWPYKAMQFQVDASELVPR</sequence>
<keyword evidence="3" id="KW-1185">Reference proteome</keyword>
<comment type="caution">
    <text evidence="2">The sequence shown here is derived from an EMBL/GenBank/DDBJ whole genome shotgun (WGS) entry which is preliminary data.</text>
</comment>